<feature type="compositionally biased region" description="Polar residues" evidence="1">
    <location>
        <begin position="12"/>
        <end position="39"/>
    </location>
</feature>
<proteinExistence type="predicted"/>
<sequence>MSCVLWCGSLDSRLTNNSPTKTRNTSSGDARLESQTRSSPGRIGPLAPDLGLGHGTGLDIRRGKRYAATIVAQNDRNRSDSEETDSLDHWSFRALYKKH</sequence>
<dbReference type="Proteomes" id="UP000325313">
    <property type="component" value="Unassembled WGS sequence"/>
</dbReference>
<feature type="region of interest" description="Disordered" evidence="1">
    <location>
        <begin position="11"/>
        <end position="53"/>
    </location>
</feature>
<evidence type="ECO:0000313" key="2">
    <source>
        <dbReference type="EMBL" id="KAA1136527.1"/>
    </source>
</evidence>
<gene>
    <name evidence="2" type="ORF">PGTUg99_034745</name>
</gene>
<reference evidence="2 3" key="1">
    <citation type="submission" date="2019-05" db="EMBL/GenBank/DDBJ databases">
        <title>Emergence of the Ug99 lineage of the wheat stem rust pathogen through somatic hybridization.</title>
        <authorList>
            <person name="Li F."/>
            <person name="Upadhyaya N.M."/>
            <person name="Sperschneider J."/>
            <person name="Matny O."/>
            <person name="Nguyen-Phuc H."/>
            <person name="Mago R."/>
            <person name="Raley C."/>
            <person name="Miller M.E."/>
            <person name="Silverstein K.A.T."/>
            <person name="Henningsen E."/>
            <person name="Hirsch C.D."/>
            <person name="Visser B."/>
            <person name="Pretorius Z.A."/>
            <person name="Steffenson B.J."/>
            <person name="Schwessinger B."/>
            <person name="Dodds P.N."/>
            <person name="Figueroa M."/>
        </authorList>
    </citation>
    <scope>NUCLEOTIDE SEQUENCE [LARGE SCALE GENOMIC DNA]</scope>
    <source>
        <strain evidence="2 3">Ug99</strain>
    </source>
</reference>
<comment type="caution">
    <text evidence="2">The sequence shown here is derived from an EMBL/GenBank/DDBJ whole genome shotgun (WGS) entry which is preliminary data.</text>
</comment>
<name>A0A5B0SFA7_PUCGR</name>
<organism evidence="2 3">
    <name type="scientific">Puccinia graminis f. sp. tritici</name>
    <dbReference type="NCBI Taxonomy" id="56615"/>
    <lineage>
        <taxon>Eukaryota</taxon>
        <taxon>Fungi</taxon>
        <taxon>Dikarya</taxon>
        <taxon>Basidiomycota</taxon>
        <taxon>Pucciniomycotina</taxon>
        <taxon>Pucciniomycetes</taxon>
        <taxon>Pucciniales</taxon>
        <taxon>Pucciniaceae</taxon>
        <taxon>Puccinia</taxon>
    </lineage>
</organism>
<accession>A0A5B0SFA7</accession>
<evidence type="ECO:0000313" key="3">
    <source>
        <dbReference type="Proteomes" id="UP000325313"/>
    </source>
</evidence>
<protein>
    <submittedName>
        <fullName evidence="2">Uncharacterized protein</fullName>
    </submittedName>
</protein>
<dbReference type="EMBL" id="VDEP01000035">
    <property type="protein sequence ID" value="KAA1136527.1"/>
    <property type="molecule type" value="Genomic_DNA"/>
</dbReference>
<dbReference type="AlphaFoldDB" id="A0A5B0SFA7"/>
<evidence type="ECO:0000256" key="1">
    <source>
        <dbReference type="SAM" id="MobiDB-lite"/>
    </source>
</evidence>